<proteinExistence type="predicted"/>
<feature type="non-terminal residue" evidence="2">
    <location>
        <position position="124"/>
    </location>
</feature>
<accession>W7TJ33</accession>
<reference evidence="2 3" key="1">
    <citation type="journal article" date="2014" name="Mol. Plant">
        <title>Chromosome Scale Genome Assembly and Transcriptome Profiling of Nannochloropsis gaditana in Nitrogen Depletion.</title>
        <authorList>
            <person name="Corteggiani Carpinelli E."/>
            <person name="Telatin A."/>
            <person name="Vitulo N."/>
            <person name="Forcato C."/>
            <person name="D'Angelo M."/>
            <person name="Schiavon R."/>
            <person name="Vezzi A."/>
            <person name="Giacometti G.M."/>
            <person name="Morosinotto T."/>
            <person name="Valle G."/>
        </authorList>
    </citation>
    <scope>NUCLEOTIDE SEQUENCE [LARGE SCALE GENOMIC DNA]</scope>
    <source>
        <strain evidence="2 3">B-31</strain>
    </source>
</reference>
<evidence type="ECO:0000313" key="3">
    <source>
        <dbReference type="Proteomes" id="UP000019335"/>
    </source>
</evidence>
<evidence type="ECO:0000256" key="1">
    <source>
        <dbReference type="SAM" id="MobiDB-lite"/>
    </source>
</evidence>
<dbReference type="AlphaFoldDB" id="W7TJ33"/>
<dbReference type="Proteomes" id="UP000019335">
    <property type="component" value="Unassembled WGS sequence"/>
</dbReference>
<evidence type="ECO:0000313" key="2">
    <source>
        <dbReference type="EMBL" id="EWM20356.1"/>
    </source>
</evidence>
<feature type="region of interest" description="Disordered" evidence="1">
    <location>
        <begin position="1"/>
        <end position="31"/>
    </location>
</feature>
<feature type="region of interest" description="Disordered" evidence="1">
    <location>
        <begin position="93"/>
        <end position="124"/>
    </location>
</feature>
<comment type="caution">
    <text evidence="2">The sequence shown here is derived from an EMBL/GenBank/DDBJ whole genome shotgun (WGS) entry which is preliminary data.</text>
</comment>
<name>W7TJ33_9STRA</name>
<protein>
    <submittedName>
        <fullName evidence="2">Uncharacterized protein</fullName>
    </submittedName>
</protein>
<sequence>MKEADRERPFSLFARSDPPRRPTSPLFDKTCAPRQPCKSKWQTEAFPTCAGVIQERGGLGDLDRRKFLIASLLREVAEGRMNKAALCDALAGLHEQSKEEKEGGREGGREGGKDDHSLMARIQA</sequence>
<feature type="compositionally biased region" description="Basic and acidic residues" evidence="1">
    <location>
        <begin position="95"/>
        <end position="118"/>
    </location>
</feature>
<organism evidence="2 3">
    <name type="scientific">Nannochloropsis gaditana</name>
    <dbReference type="NCBI Taxonomy" id="72520"/>
    <lineage>
        <taxon>Eukaryota</taxon>
        <taxon>Sar</taxon>
        <taxon>Stramenopiles</taxon>
        <taxon>Ochrophyta</taxon>
        <taxon>Eustigmatophyceae</taxon>
        <taxon>Eustigmatales</taxon>
        <taxon>Monodopsidaceae</taxon>
        <taxon>Nannochloropsis</taxon>
    </lineage>
</organism>
<keyword evidence="3" id="KW-1185">Reference proteome</keyword>
<gene>
    <name evidence="2" type="ORF">Naga_101361g2</name>
</gene>
<dbReference type="EMBL" id="AZIL01003168">
    <property type="protein sequence ID" value="EWM20356.1"/>
    <property type="molecule type" value="Genomic_DNA"/>
</dbReference>